<keyword evidence="7" id="KW-0233">DNA recombination</keyword>
<dbReference type="EMBL" id="FTLX01000001">
    <property type="protein sequence ID" value="SIP90692.1"/>
    <property type="molecule type" value="Genomic_DNA"/>
</dbReference>
<dbReference type="Proteomes" id="UP000215545">
    <property type="component" value="Unassembled WGS sequence"/>
</dbReference>
<dbReference type="Pfam" id="PF02899">
    <property type="entry name" value="Phage_int_SAM_1"/>
    <property type="match status" value="1"/>
</dbReference>
<reference evidence="13 14" key="1">
    <citation type="submission" date="2017-01" db="EMBL/GenBank/DDBJ databases">
        <authorList>
            <person name="Mah S.A."/>
            <person name="Swanson W.J."/>
            <person name="Moy G.W."/>
            <person name="Vacquier V.D."/>
        </authorList>
    </citation>
    <scope>NUCLEOTIDE SEQUENCE [LARGE SCALE GENOMIC DNA]</scope>
    <source>
        <strain evidence="13 14">NIO-1016</strain>
    </source>
</reference>
<dbReference type="InterPro" id="IPR011010">
    <property type="entry name" value="DNA_brk_join_enz"/>
</dbReference>
<evidence type="ECO:0000256" key="2">
    <source>
        <dbReference type="ARBA" id="ARBA00022490"/>
    </source>
</evidence>
<dbReference type="GO" id="GO:0007059">
    <property type="term" value="P:chromosome segregation"/>
    <property type="evidence" value="ECO:0007669"/>
    <property type="project" value="UniProtKB-KW"/>
</dbReference>
<dbReference type="InterPro" id="IPR002104">
    <property type="entry name" value="Integrase_catalytic"/>
</dbReference>
<evidence type="ECO:0000256" key="3">
    <source>
        <dbReference type="ARBA" id="ARBA00022618"/>
    </source>
</evidence>
<dbReference type="OrthoDB" id="283809at2"/>
<dbReference type="Gene3D" id="1.10.443.10">
    <property type="entry name" value="Intergrase catalytic core"/>
    <property type="match status" value="1"/>
</dbReference>
<keyword evidence="5" id="KW-0229">DNA integration</keyword>
<dbReference type="GO" id="GO:0015074">
    <property type="term" value="P:DNA integration"/>
    <property type="evidence" value="ECO:0007669"/>
    <property type="project" value="UniProtKB-KW"/>
</dbReference>
<organism evidence="13 14">
    <name type="scientific">Domibacillus enclensis</name>
    <dbReference type="NCBI Taxonomy" id="1017273"/>
    <lineage>
        <taxon>Bacteria</taxon>
        <taxon>Bacillati</taxon>
        <taxon>Bacillota</taxon>
        <taxon>Bacilli</taxon>
        <taxon>Bacillales</taxon>
        <taxon>Bacillaceae</taxon>
        <taxon>Domibacillus</taxon>
    </lineage>
</organism>
<comment type="subcellular location">
    <subcellularLocation>
        <location evidence="1">Cytoplasm</location>
    </subcellularLocation>
</comment>
<gene>
    <name evidence="12" type="ORF">B1B05_00645</name>
    <name evidence="13" type="ORF">SAMN05443094_101133</name>
</gene>
<name>A0A1N6NF63_9BACI</name>
<dbReference type="PANTHER" id="PTHR30349:SF77">
    <property type="entry name" value="TYROSINE RECOMBINASE XERC"/>
    <property type="match status" value="1"/>
</dbReference>
<reference evidence="12" key="3">
    <citation type="submission" date="2017-03" db="EMBL/GenBank/DDBJ databases">
        <authorList>
            <person name="Dastager S.G."/>
            <person name="Neurgaonkar P.S."/>
            <person name="Dharne M.S."/>
        </authorList>
    </citation>
    <scope>NUCLEOTIDE SEQUENCE</scope>
    <source>
        <strain evidence="12">DSM 25145</strain>
    </source>
</reference>
<keyword evidence="4" id="KW-0159">Chromosome partition</keyword>
<evidence type="ECO:0000256" key="1">
    <source>
        <dbReference type="ARBA" id="ARBA00004496"/>
    </source>
</evidence>
<sequence>MNVPALLSSHDAFLQQLQSRQHLLDDTRNLSLANCTDEEFLEYFFAIGILKENRTFSPHTLKAYRSDAKTLLAYLAEYGLDFRSIGFPEVKAFNRFITAQYKPKSAARKLEFFRRFLEFGFNTHFYATRLAVWIQKPLIQKGHVAESGENRTSLRELSSYEARQIIDCFATVVQADRNRAPLEARNRLIGMMLLTLGIRSSELIQLNWGSFRRSRQGDVVVDVLGKGGKQRTLPVLKETEQFLFHYRSLCGESSTFQAESTEPLFFSMYNKKDVTANKKRLSYAALYKLVKDAVRIAGTRPDVSPHWFRHTFVTNLLEQDVPLAVVKDLAGHADISTTNLYLERIQEDRMHDHLKNVKF</sequence>
<proteinExistence type="predicted"/>
<evidence type="ECO:0000256" key="8">
    <source>
        <dbReference type="ARBA" id="ARBA00023306"/>
    </source>
</evidence>
<evidence type="ECO:0000313" key="12">
    <source>
        <dbReference type="EMBL" id="OXS80028.1"/>
    </source>
</evidence>
<dbReference type="InterPro" id="IPR010998">
    <property type="entry name" value="Integrase_recombinase_N"/>
</dbReference>
<evidence type="ECO:0000256" key="5">
    <source>
        <dbReference type="ARBA" id="ARBA00022908"/>
    </source>
</evidence>
<dbReference type="InterPro" id="IPR004107">
    <property type="entry name" value="Integrase_SAM-like_N"/>
</dbReference>
<dbReference type="Pfam" id="PF00589">
    <property type="entry name" value="Phage_integrase"/>
    <property type="match status" value="1"/>
</dbReference>
<evidence type="ECO:0000259" key="11">
    <source>
        <dbReference type="PROSITE" id="PS51900"/>
    </source>
</evidence>
<keyword evidence="6 9" id="KW-0238">DNA-binding</keyword>
<keyword evidence="15" id="KW-1185">Reference proteome</keyword>
<dbReference type="GO" id="GO:0005737">
    <property type="term" value="C:cytoplasm"/>
    <property type="evidence" value="ECO:0007669"/>
    <property type="project" value="UniProtKB-SubCell"/>
</dbReference>
<keyword evidence="2" id="KW-0963">Cytoplasm</keyword>
<accession>A0A1N6NF63</accession>
<dbReference type="SUPFAM" id="SSF56349">
    <property type="entry name" value="DNA breaking-rejoining enzymes"/>
    <property type="match status" value="1"/>
</dbReference>
<evidence type="ECO:0000256" key="9">
    <source>
        <dbReference type="PROSITE-ProRule" id="PRU01248"/>
    </source>
</evidence>
<evidence type="ECO:0000256" key="4">
    <source>
        <dbReference type="ARBA" id="ARBA00022829"/>
    </source>
</evidence>
<dbReference type="RefSeq" id="WP_045851095.1">
    <property type="nucleotide sequence ID" value="NZ_FTLX01000001.1"/>
</dbReference>
<dbReference type="InterPro" id="IPR013762">
    <property type="entry name" value="Integrase-like_cat_sf"/>
</dbReference>
<dbReference type="AlphaFoldDB" id="A0A1N6NF63"/>
<protein>
    <submittedName>
        <fullName evidence="13">Integrase/recombinase XerD</fullName>
    </submittedName>
</protein>
<evidence type="ECO:0000313" key="15">
    <source>
        <dbReference type="Proteomes" id="UP000215545"/>
    </source>
</evidence>
<dbReference type="Proteomes" id="UP000186385">
    <property type="component" value="Unassembled WGS sequence"/>
</dbReference>
<evidence type="ECO:0000313" key="13">
    <source>
        <dbReference type="EMBL" id="SIP90692.1"/>
    </source>
</evidence>
<feature type="domain" description="Core-binding (CB)" evidence="11">
    <location>
        <begin position="35"/>
        <end position="121"/>
    </location>
</feature>
<dbReference type="EMBL" id="MWSK01000001">
    <property type="protein sequence ID" value="OXS80028.1"/>
    <property type="molecule type" value="Genomic_DNA"/>
</dbReference>
<evidence type="ECO:0000313" key="14">
    <source>
        <dbReference type="Proteomes" id="UP000186385"/>
    </source>
</evidence>
<dbReference type="InterPro" id="IPR050090">
    <property type="entry name" value="Tyrosine_recombinase_XerCD"/>
</dbReference>
<dbReference type="Gene3D" id="1.10.150.130">
    <property type="match status" value="1"/>
</dbReference>
<dbReference type="PANTHER" id="PTHR30349">
    <property type="entry name" value="PHAGE INTEGRASE-RELATED"/>
    <property type="match status" value="1"/>
</dbReference>
<dbReference type="GO" id="GO:0051301">
    <property type="term" value="P:cell division"/>
    <property type="evidence" value="ECO:0007669"/>
    <property type="project" value="UniProtKB-KW"/>
</dbReference>
<dbReference type="InterPro" id="IPR044068">
    <property type="entry name" value="CB"/>
</dbReference>
<evidence type="ECO:0000256" key="6">
    <source>
        <dbReference type="ARBA" id="ARBA00023125"/>
    </source>
</evidence>
<dbReference type="PROSITE" id="PS51900">
    <property type="entry name" value="CB"/>
    <property type="match status" value="1"/>
</dbReference>
<dbReference type="GO" id="GO:0003677">
    <property type="term" value="F:DNA binding"/>
    <property type="evidence" value="ECO:0007669"/>
    <property type="project" value="UniProtKB-UniRule"/>
</dbReference>
<reference evidence="15" key="2">
    <citation type="submission" date="2017-03" db="EMBL/GenBank/DDBJ databases">
        <title>Bacillus sp. V-88(T) DSM27956, whole genome shotgun sequencing project.</title>
        <authorList>
            <person name="Dastager S.G."/>
            <person name="Neurgaonkar P.S."/>
            <person name="Dharne M.S."/>
        </authorList>
    </citation>
    <scope>NUCLEOTIDE SEQUENCE [LARGE SCALE GENOMIC DNA]</scope>
    <source>
        <strain evidence="15">DSM 25145</strain>
    </source>
</reference>
<evidence type="ECO:0000256" key="7">
    <source>
        <dbReference type="ARBA" id="ARBA00023172"/>
    </source>
</evidence>
<dbReference type="GO" id="GO:0006310">
    <property type="term" value="P:DNA recombination"/>
    <property type="evidence" value="ECO:0007669"/>
    <property type="project" value="UniProtKB-KW"/>
</dbReference>
<dbReference type="PROSITE" id="PS51898">
    <property type="entry name" value="TYR_RECOMBINASE"/>
    <property type="match status" value="1"/>
</dbReference>
<feature type="domain" description="Tyr recombinase" evidence="10">
    <location>
        <begin position="155"/>
        <end position="355"/>
    </location>
</feature>
<keyword evidence="3" id="KW-0132">Cell division</keyword>
<keyword evidence="8" id="KW-0131">Cell cycle</keyword>
<evidence type="ECO:0000259" key="10">
    <source>
        <dbReference type="PROSITE" id="PS51898"/>
    </source>
</evidence>
<dbReference type="STRING" id="1017273.SAMN05443094_101133"/>